<feature type="region of interest" description="Disordered" evidence="1">
    <location>
        <begin position="128"/>
        <end position="155"/>
    </location>
</feature>
<keyword evidence="3" id="KW-1185">Reference proteome</keyword>
<evidence type="ECO:0000313" key="2">
    <source>
        <dbReference type="EMBL" id="TFK79267.1"/>
    </source>
</evidence>
<dbReference type="STRING" id="1314778.A0A5C3NRS2"/>
<accession>A0A5C3NRS2</accession>
<dbReference type="Proteomes" id="UP000308197">
    <property type="component" value="Unassembled WGS sequence"/>
</dbReference>
<proteinExistence type="predicted"/>
<evidence type="ECO:0000256" key="1">
    <source>
        <dbReference type="SAM" id="MobiDB-lite"/>
    </source>
</evidence>
<name>A0A5C3NRS2_9APHY</name>
<organism evidence="2 3">
    <name type="scientific">Polyporus arcularius HHB13444</name>
    <dbReference type="NCBI Taxonomy" id="1314778"/>
    <lineage>
        <taxon>Eukaryota</taxon>
        <taxon>Fungi</taxon>
        <taxon>Dikarya</taxon>
        <taxon>Basidiomycota</taxon>
        <taxon>Agaricomycotina</taxon>
        <taxon>Agaricomycetes</taxon>
        <taxon>Polyporales</taxon>
        <taxon>Polyporaceae</taxon>
        <taxon>Polyporus</taxon>
    </lineage>
</organism>
<sequence>MSFSFFGFLDDEEEEDDGAEILALLSEFNAQELDTYGLCTLATYELKLRKKKDSRTKKDHLRGQSEINKLRDLGERKARKYNHNYDQLATLRALLKQLASEDDMEGRLRKIDLHKDLEMVSLTVSKSVGDDKRRQARRKGKARAGLDSKDNTESHASTWASKADCAHWHRARMAKAQADAHVNLTCADFRAAICGLDCMSTCWNDVAERADSDLLDGARAYAYQQVHMYIKMRDELKATYAKALKPGADPEALDHHLPLRDDLLPLVKNIDAYEEMMELLHMD</sequence>
<dbReference type="EMBL" id="ML212099">
    <property type="protein sequence ID" value="TFK79267.1"/>
    <property type="molecule type" value="Genomic_DNA"/>
</dbReference>
<feature type="compositionally biased region" description="Basic and acidic residues" evidence="1">
    <location>
        <begin position="144"/>
        <end position="153"/>
    </location>
</feature>
<gene>
    <name evidence="2" type="ORF">K466DRAFT_606280</name>
</gene>
<evidence type="ECO:0000313" key="3">
    <source>
        <dbReference type="Proteomes" id="UP000308197"/>
    </source>
</evidence>
<reference evidence="2 3" key="1">
    <citation type="journal article" date="2019" name="Nat. Ecol. Evol.">
        <title>Megaphylogeny resolves global patterns of mushroom evolution.</title>
        <authorList>
            <person name="Varga T."/>
            <person name="Krizsan K."/>
            <person name="Foldi C."/>
            <person name="Dima B."/>
            <person name="Sanchez-Garcia M."/>
            <person name="Sanchez-Ramirez S."/>
            <person name="Szollosi G.J."/>
            <person name="Szarkandi J.G."/>
            <person name="Papp V."/>
            <person name="Albert L."/>
            <person name="Andreopoulos W."/>
            <person name="Angelini C."/>
            <person name="Antonin V."/>
            <person name="Barry K.W."/>
            <person name="Bougher N.L."/>
            <person name="Buchanan P."/>
            <person name="Buyck B."/>
            <person name="Bense V."/>
            <person name="Catcheside P."/>
            <person name="Chovatia M."/>
            <person name="Cooper J."/>
            <person name="Damon W."/>
            <person name="Desjardin D."/>
            <person name="Finy P."/>
            <person name="Geml J."/>
            <person name="Haridas S."/>
            <person name="Hughes K."/>
            <person name="Justo A."/>
            <person name="Karasinski D."/>
            <person name="Kautmanova I."/>
            <person name="Kiss B."/>
            <person name="Kocsube S."/>
            <person name="Kotiranta H."/>
            <person name="LaButti K.M."/>
            <person name="Lechner B.E."/>
            <person name="Liimatainen K."/>
            <person name="Lipzen A."/>
            <person name="Lukacs Z."/>
            <person name="Mihaltcheva S."/>
            <person name="Morgado L.N."/>
            <person name="Niskanen T."/>
            <person name="Noordeloos M.E."/>
            <person name="Ohm R.A."/>
            <person name="Ortiz-Santana B."/>
            <person name="Ovrebo C."/>
            <person name="Racz N."/>
            <person name="Riley R."/>
            <person name="Savchenko A."/>
            <person name="Shiryaev A."/>
            <person name="Soop K."/>
            <person name="Spirin V."/>
            <person name="Szebenyi C."/>
            <person name="Tomsovsky M."/>
            <person name="Tulloss R.E."/>
            <person name="Uehling J."/>
            <person name="Grigoriev I.V."/>
            <person name="Vagvolgyi C."/>
            <person name="Papp T."/>
            <person name="Martin F.M."/>
            <person name="Miettinen O."/>
            <person name="Hibbett D.S."/>
            <person name="Nagy L.G."/>
        </authorList>
    </citation>
    <scope>NUCLEOTIDE SEQUENCE [LARGE SCALE GENOMIC DNA]</scope>
    <source>
        <strain evidence="2 3">HHB13444</strain>
    </source>
</reference>
<protein>
    <submittedName>
        <fullName evidence="2">Uncharacterized protein</fullName>
    </submittedName>
</protein>
<dbReference type="AlphaFoldDB" id="A0A5C3NRS2"/>
<dbReference type="InParanoid" id="A0A5C3NRS2"/>